<reference evidence="7 8" key="1">
    <citation type="journal article" date="1992" name="Int. J. Syst. Bacteriol.">
        <title>Sphingobacterium antarcticus sp. nov. a Psychrotrophic Bacterium from the Soils of Schirmacher Oasis, Antarctica.</title>
        <authorList>
            <person name="Shivaji S."/>
            <person name="Ray M.K."/>
            <person name="Rao N.S."/>
            <person name="Saiserr L."/>
            <person name="Jagannadham M.V."/>
            <person name="Kumar G.S."/>
            <person name="Reddy G."/>
            <person name="Bhargava P.M."/>
        </authorList>
    </citation>
    <scope>NUCLEOTIDE SEQUENCE [LARGE SCALE GENOMIC DNA]</scope>
    <source>
        <strain evidence="7 8">4BY</strain>
    </source>
</reference>
<evidence type="ECO:0000259" key="6">
    <source>
        <dbReference type="Pfam" id="PF05154"/>
    </source>
</evidence>
<keyword evidence="2 5" id="KW-0812">Transmembrane</keyword>
<dbReference type="eggNOG" id="COG2314">
    <property type="taxonomic scope" value="Bacteria"/>
</dbReference>
<evidence type="ECO:0000313" key="7">
    <source>
        <dbReference type="EMBL" id="KEQ29718.1"/>
    </source>
</evidence>
<keyword evidence="4 5" id="KW-0472">Membrane</keyword>
<dbReference type="RefSeq" id="WP_037441157.1">
    <property type="nucleotide sequence ID" value="NZ_JNFF01000062.1"/>
</dbReference>
<protein>
    <submittedName>
        <fullName evidence="7">Membrane protein</fullName>
    </submittedName>
</protein>
<evidence type="ECO:0000313" key="8">
    <source>
        <dbReference type="Proteomes" id="UP000028007"/>
    </source>
</evidence>
<keyword evidence="3 5" id="KW-1133">Transmembrane helix</keyword>
<feature type="transmembrane region" description="Helical" evidence="5">
    <location>
        <begin position="73"/>
        <end position="92"/>
    </location>
</feature>
<organism evidence="7 8">
    <name type="scientific">Pedobacter antarcticus 4BY</name>
    <dbReference type="NCBI Taxonomy" id="1358423"/>
    <lineage>
        <taxon>Bacteria</taxon>
        <taxon>Pseudomonadati</taxon>
        <taxon>Bacteroidota</taxon>
        <taxon>Sphingobacteriia</taxon>
        <taxon>Sphingobacteriales</taxon>
        <taxon>Sphingobacteriaceae</taxon>
        <taxon>Pedobacter</taxon>
    </lineage>
</organism>
<comment type="subcellular location">
    <subcellularLocation>
        <location evidence="1">Membrane</location>
        <topology evidence="1">Multi-pass membrane protein</topology>
    </subcellularLocation>
</comment>
<gene>
    <name evidence="7" type="ORF">N180_05560</name>
</gene>
<dbReference type="GO" id="GO:0016020">
    <property type="term" value="C:membrane"/>
    <property type="evidence" value="ECO:0007669"/>
    <property type="project" value="UniProtKB-SubCell"/>
</dbReference>
<evidence type="ECO:0000256" key="3">
    <source>
        <dbReference type="ARBA" id="ARBA00022989"/>
    </source>
</evidence>
<evidence type="ECO:0000256" key="5">
    <source>
        <dbReference type="SAM" id="Phobius"/>
    </source>
</evidence>
<evidence type="ECO:0000256" key="4">
    <source>
        <dbReference type="ARBA" id="ARBA00023136"/>
    </source>
</evidence>
<accession>A0A081PG95</accession>
<dbReference type="EMBL" id="JNFF01000062">
    <property type="protein sequence ID" value="KEQ29718.1"/>
    <property type="molecule type" value="Genomic_DNA"/>
</dbReference>
<sequence length="121" mass="13959">MYNSPFMMLPGISPQEFSYLRSATTGLNERELNGFLMIYQSKRRNPDDMLLYCVLGFFVPGLSRFLVNQIGMGILYFFTYGLCAIGTIIDLVNHKRLAIEYNERMVFESLQLVKIGSSMQY</sequence>
<keyword evidence="8" id="KW-1185">Reference proteome</keyword>
<name>A0A081PG95_9SPHI</name>
<dbReference type="OrthoDB" id="9816361at2"/>
<evidence type="ECO:0000256" key="2">
    <source>
        <dbReference type="ARBA" id="ARBA00022692"/>
    </source>
</evidence>
<comment type="caution">
    <text evidence="7">The sequence shown here is derived from an EMBL/GenBank/DDBJ whole genome shotgun (WGS) entry which is preliminary data.</text>
</comment>
<dbReference type="Proteomes" id="UP000028007">
    <property type="component" value="Unassembled WGS sequence"/>
</dbReference>
<feature type="transmembrane region" description="Helical" evidence="5">
    <location>
        <begin position="49"/>
        <end position="67"/>
    </location>
</feature>
<dbReference type="Pfam" id="PF05154">
    <property type="entry name" value="TM2"/>
    <property type="match status" value="1"/>
</dbReference>
<dbReference type="AlphaFoldDB" id="A0A081PG95"/>
<proteinExistence type="predicted"/>
<feature type="domain" description="TM2" evidence="6">
    <location>
        <begin position="47"/>
        <end position="92"/>
    </location>
</feature>
<evidence type="ECO:0000256" key="1">
    <source>
        <dbReference type="ARBA" id="ARBA00004141"/>
    </source>
</evidence>
<dbReference type="InterPro" id="IPR007829">
    <property type="entry name" value="TM2"/>
</dbReference>